<dbReference type="InterPro" id="IPR053173">
    <property type="entry name" value="SAM-binding_MTase"/>
</dbReference>
<dbReference type="InterPro" id="IPR025714">
    <property type="entry name" value="Methyltranfer_dom"/>
</dbReference>
<keyword evidence="2" id="KW-0808">Transferase</keyword>
<dbReference type="PANTHER" id="PTHR45128">
    <property type="entry name" value="METHYLTRANSFERASE TYPE 11"/>
    <property type="match status" value="1"/>
</dbReference>
<evidence type="ECO:0000259" key="1">
    <source>
        <dbReference type="Pfam" id="PF13847"/>
    </source>
</evidence>
<organism evidence="2 3">
    <name type="scientific">Acrocarpospora phusangensis</name>
    <dbReference type="NCBI Taxonomy" id="1070424"/>
    <lineage>
        <taxon>Bacteria</taxon>
        <taxon>Bacillati</taxon>
        <taxon>Actinomycetota</taxon>
        <taxon>Actinomycetes</taxon>
        <taxon>Streptosporangiales</taxon>
        <taxon>Streptosporangiaceae</taxon>
        <taxon>Acrocarpospora</taxon>
    </lineage>
</organism>
<keyword evidence="3" id="KW-1185">Reference proteome</keyword>
<protein>
    <submittedName>
        <fullName evidence="2">SAM-dependent methyltransferase</fullName>
    </submittedName>
</protein>
<reference evidence="2" key="1">
    <citation type="submission" date="2021-01" db="EMBL/GenBank/DDBJ databases">
        <title>Whole genome shotgun sequence of Acrocarpospora phusangensis NBRC 108782.</title>
        <authorList>
            <person name="Komaki H."/>
            <person name="Tamura T."/>
        </authorList>
    </citation>
    <scope>NUCLEOTIDE SEQUENCE</scope>
    <source>
        <strain evidence="2">NBRC 108782</strain>
    </source>
</reference>
<dbReference type="Proteomes" id="UP000640052">
    <property type="component" value="Unassembled WGS sequence"/>
</dbReference>
<dbReference type="RefSeq" id="WP_204044160.1">
    <property type="nucleotide sequence ID" value="NZ_BOOA01000057.1"/>
</dbReference>
<dbReference type="PANTHER" id="PTHR45128:SF2">
    <property type="entry name" value="METHYLTRANSFERASE DOMAIN-CONTAINING PROTEIN"/>
    <property type="match status" value="1"/>
</dbReference>
<evidence type="ECO:0000313" key="2">
    <source>
        <dbReference type="EMBL" id="GIH27505.1"/>
    </source>
</evidence>
<comment type="caution">
    <text evidence="2">The sequence shown here is derived from an EMBL/GenBank/DDBJ whole genome shotgun (WGS) entry which is preliminary data.</text>
</comment>
<keyword evidence="2" id="KW-0489">Methyltransferase</keyword>
<dbReference type="InterPro" id="IPR029063">
    <property type="entry name" value="SAM-dependent_MTases_sf"/>
</dbReference>
<dbReference type="Gene3D" id="3.40.50.150">
    <property type="entry name" value="Vaccinia Virus protein VP39"/>
    <property type="match status" value="1"/>
</dbReference>
<dbReference type="GO" id="GO:0008168">
    <property type="term" value="F:methyltransferase activity"/>
    <property type="evidence" value="ECO:0007669"/>
    <property type="project" value="UniProtKB-KW"/>
</dbReference>
<sequence>MTDSRDLLADRLVGDVTTAAEVLTVHLGLELGLYRALAASGPVTADQGLPGIAPRYAREWLEQQAAAGYLDYEDGRFSLPAAHAEVLLDAESPYHVAPLTKLFAGMASVLPELLRVFPTGEGIPYEAFGRDVRHGIASINRPMYLNDYVQSWLPAVPDLHRRLQAEPGARVLDLGCGLGASSITLARAYPRVRVHGVDLDKSSVEEAGQAAAAAGVADRVTFAHGDARVVVGAFDLITIFEALHDMADPGDVLKAAQAQLTPGGSILIADEKVAHEYAAPADPVERFHYACSVLHCLPATMAETPAEAAGTALRAPTVARWAAGAGLAYEELPIDSPFWRFYRLRHL</sequence>
<dbReference type="EMBL" id="BOOA01000057">
    <property type="protein sequence ID" value="GIH27505.1"/>
    <property type="molecule type" value="Genomic_DNA"/>
</dbReference>
<dbReference type="Pfam" id="PF13847">
    <property type="entry name" value="Methyltransf_31"/>
    <property type="match status" value="1"/>
</dbReference>
<gene>
    <name evidence="2" type="ORF">Aph01nite_58150</name>
</gene>
<dbReference type="GO" id="GO:0032259">
    <property type="term" value="P:methylation"/>
    <property type="evidence" value="ECO:0007669"/>
    <property type="project" value="UniProtKB-KW"/>
</dbReference>
<dbReference type="CDD" id="cd02440">
    <property type="entry name" value="AdoMet_MTases"/>
    <property type="match status" value="1"/>
</dbReference>
<dbReference type="AlphaFoldDB" id="A0A919QJJ4"/>
<feature type="domain" description="Methyltransferase" evidence="1">
    <location>
        <begin position="167"/>
        <end position="277"/>
    </location>
</feature>
<accession>A0A919QJJ4</accession>
<evidence type="ECO:0000313" key="3">
    <source>
        <dbReference type="Proteomes" id="UP000640052"/>
    </source>
</evidence>
<dbReference type="SUPFAM" id="SSF53335">
    <property type="entry name" value="S-adenosyl-L-methionine-dependent methyltransferases"/>
    <property type="match status" value="1"/>
</dbReference>
<proteinExistence type="predicted"/>
<name>A0A919QJJ4_9ACTN</name>